<dbReference type="RefSeq" id="WP_101871659.1">
    <property type="nucleotide sequence ID" value="NZ_NIHS01000077.1"/>
</dbReference>
<comment type="function">
    <text evidence="2">Might take part in the signal recognition particle (SRP) pathway. This is inferred from the conservation of its genetic proximity to ftsY/ffh. May be a regulatory protein.</text>
</comment>
<organism evidence="3 4">
    <name type="scientific">Mediterraneibacter gnavus</name>
    <name type="common">Ruminococcus gnavus</name>
    <dbReference type="NCBI Taxonomy" id="33038"/>
    <lineage>
        <taxon>Bacteria</taxon>
        <taxon>Bacillati</taxon>
        <taxon>Bacillota</taxon>
        <taxon>Clostridia</taxon>
        <taxon>Lachnospirales</taxon>
        <taxon>Lachnospiraceae</taxon>
        <taxon>Mediterraneibacter</taxon>
    </lineage>
</organism>
<dbReference type="EMBL" id="NIHS01000077">
    <property type="protein sequence ID" value="PLT67779.1"/>
    <property type="molecule type" value="Genomic_DNA"/>
</dbReference>
<comment type="caution">
    <text evidence="3">The sequence shown here is derived from an EMBL/GenBank/DDBJ whole genome shotgun (WGS) entry which is preliminary data.</text>
</comment>
<evidence type="ECO:0000256" key="1">
    <source>
        <dbReference type="ARBA" id="ARBA00008720"/>
    </source>
</evidence>
<dbReference type="SUPFAM" id="SSF88659">
    <property type="entry name" value="Sigma3 and sigma4 domains of RNA polymerase sigma factors"/>
    <property type="match status" value="1"/>
</dbReference>
<dbReference type="Pfam" id="PF04297">
    <property type="entry name" value="UPF0122"/>
    <property type="match status" value="1"/>
</dbReference>
<dbReference type="InterPro" id="IPR036388">
    <property type="entry name" value="WH-like_DNA-bd_sf"/>
</dbReference>
<dbReference type="Gene3D" id="1.10.10.10">
    <property type="entry name" value="Winged helix-like DNA-binding domain superfamily/Winged helix DNA-binding domain"/>
    <property type="match status" value="1"/>
</dbReference>
<evidence type="ECO:0000313" key="4">
    <source>
        <dbReference type="Proteomes" id="UP000234891"/>
    </source>
</evidence>
<dbReference type="Proteomes" id="UP000234891">
    <property type="component" value="Unassembled WGS sequence"/>
</dbReference>
<evidence type="ECO:0000256" key="2">
    <source>
        <dbReference type="ARBA" id="ARBA00024764"/>
    </source>
</evidence>
<gene>
    <name evidence="3" type="ORF">CDL26_16600</name>
</gene>
<comment type="similarity">
    <text evidence="1">Belongs to the UPF0122 family.</text>
</comment>
<dbReference type="InterPro" id="IPR013324">
    <property type="entry name" value="RNA_pol_sigma_r3/r4-like"/>
</dbReference>
<name>A0A2N5NY20_MEDGN</name>
<proteinExistence type="inferred from homology"/>
<reference evidence="3 4" key="1">
    <citation type="journal article" date="2017" name="Genome Med.">
        <title>A novel Ruminococcus gnavus clade enriched in inflammatory bowel disease patients.</title>
        <authorList>
            <person name="Hall A.B."/>
            <person name="Yassour M."/>
            <person name="Sauk J."/>
            <person name="Garner A."/>
            <person name="Jiang X."/>
            <person name="Arthur T."/>
            <person name="Lagoudas G.K."/>
            <person name="Vatanen T."/>
            <person name="Fornelos N."/>
            <person name="Wilson R."/>
            <person name="Bertha M."/>
            <person name="Cohen M."/>
            <person name="Garber J."/>
            <person name="Khalili H."/>
            <person name="Gevers D."/>
            <person name="Ananthakrishnan A.N."/>
            <person name="Kugathasan S."/>
            <person name="Lander E.S."/>
            <person name="Blainey P."/>
            <person name="Vlamakis H."/>
            <person name="Xavier R.J."/>
            <person name="Huttenhower C."/>
        </authorList>
    </citation>
    <scope>NUCLEOTIDE SEQUENCE [LARGE SCALE GENOMIC DNA]</scope>
    <source>
        <strain evidence="3 4">RJX1124</strain>
    </source>
</reference>
<evidence type="ECO:0000313" key="3">
    <source>
        <dbReference type="EMBL" id="PLT67779.1"/>
    </source>
</evidence>
<dbReference type="InterPro" id="IPR007394">
    <property type="entry name" value="UPF0122"/>
</dbReference>
<dbReference type="AlphaFoldDB" id="A0A2N5NY20"/>
<sequence>MLTLKELRNMVEEAKVEERVPSVRGLMESGAPIVVKEVLSEQTEISVYQNGLVLYQAGNRAMVFPLHPCGDYIYDSAMTHIENIGADFFDNENWYIRLLLEGEDRLAKNQDVRIGKKTISYSCIAEDWDALAMEDTLLERLIAREAMEEILVLLTENQRYVVTRHYLNDVAQKEITKELGVTNQAVSDMIRKGICRIRREYSLDGKKAKKDGRK</sequence>
<protein>
    <submittedName>
        <fullName evidence="3">Uncharacterized protein</fullName>
    </submittedName>
</protein>
<accession>A0A2N5NY20</accession>